<protein>
    <submittedName>
        <fullName evidence="3">Putative glutathione-S-transferase/glutaredoxin</fullName>
    </submittedName>
</protein>
<keyword evidence="1" id="KW-0812">Transmembrane</keyword>
<dbReference type="SFLD" id="SFLDG01182">
    <property type="entry name" value="Prostaglandin_E_synthase_like"/>
    <property type="match status" value="1"/>
</dbReference>
<dbReference type="Gene3D" id="3.40.30.10">
    <property type="entry name" value="Glutaredoxin"/>
    <property type="match status" value="1"/>
</dbReference>
<dbReference type="VEuPathDB" id="TriTrypDB:TvY486_0703390"/>
<keyword evidence="1" id="KW-0472">Membrane</keyword>
<feature type="domain" description="Glutaredoxin" evidence="2">
    <location>
        <begin position="71"/>
        <end position="119"/>
    </location>
</feature>
<gene>
    <name evidence="3" type="ORF">TVY486_0703390</name>
</gene>
<dbReference type="PANTHER" id="PTHR12782">
    <property type="entry name" value="MICROSOMAL PROSTAGLANDIN E SYNTHASE-2"/>
    <property type="match status" value="1"/>
</dbReference>
<dbReference type="InterPro" id="IPR036282">
    <property type="entry name" value="Glutathione-S-Trfase_C_sf"/>
</dbReference>
<dbReference type="InterPro" id="IPR040079">
    <property type="entry name" value="Glutathione_S-Trfase"/>
</dbReference>
<evidence type="ECO:0000256" key="1">
    <source>
        <dbReference type="SAM" id="Phobius"/>
    </source>
</evidence>
<dbReference type="Pfam" id="PF00462">
    <property type="entry name" value="Glutaredoxin"/>
    <property type="match status" value="1"/>
</dbReference>
<dbReference type="EMBL" id="HE573023">
    <property type="protein sequence ID" value="CCC49005.1"/>
    <property type="molecule type" value="Genomic_DNA"/>
</dbReference>
<dbReference type="GO" id="GO:0005739">
    <property type="term" value="C:mitochondrion"/>
    <property type="evidence" value="ECO:0007669"/>
    <property type="project" value="TreeGrafter"/>
</dbReference>
<organism evidence="3">
    <name type="scientific">Trypanosoma vivax (strain Y486)</name>
    <dbReference type="NCBI Taxonomy" id="1055687"/>
    <lineage>
        <taxon>Eukaryota</taxon>
        <taxon>Discoba</taxon>
        <taxon>Euglenozoa</taxon>
        <taxon>Kinetoplastea</taxon>
        <taxon>Metakinetoplastina</taxon>
        <taxon>Trypanosomatida</taxon>
        <taxon>Trypanosomatidae</taxon>
        <taxon>Trypanosoma</taxon>
        <taxon>Duttonella</taxon>
    </lineage>
</organism>
<dbReference type="Gene3D" id="1.20.1050.10">
    <property type="match status" value="1"/>
</dbReference>
<dbReference type="OMA" id="DYCLTEG"/>
<name>G0TYF8_TRYVY</name>
<dbReference type="PROSITE" id="PS51354">
    <property type="entry name" value="GLUTAREDOXIN_2"/>
    <property type="match status" value="1"/>
</dbReference>
<dbReference type="AlphaFoldDB" id="G0TYF8"/>
<keyword evidence="1" id="KW-1133">Transmembrane helix</keyword>
<evidence type="ECO:0000313" key="3">
    <source>
        <dbReference type="EMBL" id="CCC49005.1"/>
    </source>
</evidence>
<dbReference type="InterPro" id="IPR002109">
    <property type="entry name" value="Glutaredoxin"/>
</dbReference>
<proteinExistence type="predicted"/>
<dbReference type="SFLD" id="SFLDS00019">
    <property type="entry name" value="Glutathione_Transferase_(cytos"/>
    <property type="match status" value="1"/>
</dbReference>
<dbReference type="InterPro" id="IPR036249">
    <property type="entry name" value="Thioredoxin-like_sf"/>
</dbReference>
<keyword evidence="3" id="KW-0808">Transferase</keyword>
<dbReference type="SUPFAM" id="SSF47616">
    <property type="entry name" value="GST C-terminal domain-like"/>
    <property type="match status" value="1"/>
</dbReference>
<evidence type="ECO:0000259" key="2">
    <source>
        <dbReference type="Pfam" id="PF00462"/>
    </source>
</evidence>
<feature type="transmembrane region" description="Helical" evidence="1">
    <location>
        <begin position="12"/>
        <end position="30"/>
    </location>
</feature>
<reference evidence="3" key="1">
    <citation type="journal article" date="2012" name="Proc. Natl. Acad. Sci. U.S.A.">
        <title>Antigenic diversity is generated by distinct evolutionary mechanisms in African trypanosome species.</title>
        <authorList>
            <person name="Jackson A.P."/>
            <person name="Berry A."/>
            <person name="Aslett M."/>
            <person name="Allison H.C."/>
            <person name="Burton P."/>
            <person name="Vavrova-Anderson J."/>
            <person name="Brown R."/>
            <person name="Browne H."/>
            <person name="Corton N."/>
            <person name="Hauser H."/>
            <person name="Gamble J."/>
            <person name="Gilderthorp R."/>
            <person name="Marcello L."/>
            <person name="McQuillan J."/>
            <person name="Otto T.D."/>
            <person name="Quail M.A."/>
            <person name="Sanders M.J."/>
            <person name="van Tonder A."/>
            <person name="Ginger M.L."/>
            <person name="Field M.C."/>
            <person name="Barry J.D."/>
            <person name="Hertz-Fowler C."/>
            <person name="Berriman M."/>
        </authorList>
    </citation>
    <scope>NUCLEOTIDE SEQUENCE</scope>
    <source>
        <strain evidence="3">Y486</strain>
    </source>
</reference>
<accession>G0TYF8</accession>
<sequence>MFAKGSISRKLLYVAGSGAVLVLAGGYVTYKRRLNENKSCNAEEFNATQNKEDLLWALSHITSANEAPRILFYRYSTCPFCGTVKSFLDYNKIRHECVEVEPMFKREISMNAYKKVPQVKFCVSGRSDPFIVDSEIIVDTIAKHVGMGKQIQDPEVVRWREWARGPMLRLMTVEFNSSLLKSWRAYRYIDDIDTIPLRNKLFLKMVGAPVMYLVARYVTRPRLEKSNYLRPGESARDKLHMEIDNFVKEGLNEGAKKFHGGTKPDLADLDIHGILQAVRGHCVYNGIIASTHIKPWLDRMDQEVGIAKYSPG</sequence>
<dbReference type="SUPFAM" id="SSF52833">
    <property type="entry name" value="Thioredoxin-like"/>
    <property type="match status" value="1"/>
</dbReference>
<dbReference type="GO" id="GO:0016740">
    <property type="term" value="F:transferase activity"/>
    <property type="evidence" value="ECO:0007669"/>
    <property type="project" value="UniProtKB-KW"/>
</dbReference>
<dbReference type="PANTHER" id="PTHR12782:SF9">
    <property type="entry name" value="PROSTAGLANDIN E SYNTHASE 2"/>
    <property type="match status" value="1"/>
</dbReference>